<evidence type="ECO:0000256" key="2">
    <source>
        <dbReference type="SAM" id="MobiDB-lite"/>
    </source>
</evidence>
<feature type="region of interest" description="Disordered" evidence="2">
    <location>
        <begin position="92"/>
        <end position="112"/>
    </location>
</feature>
<gene>
    <name evidence="3" type="ORF">HBA54_12630</name>
</gene>
<feature type="compositionally biased region" description="Basic and acidic residues" evidence="2">
    <location>
        <begin position="1"/>
        <end position="11"/>
    </location>
</feature>
<evidence type="ECO:0008006" key="5">
    <source>
        <dbReference type="Google" id="ProtNLM"/>
    </source>
</evidence>
<dbReference type="Proteomes" id="UP000761264">
    <property type="component" value="Unassembled WGS sequence"/>
</dbReference>
<dbReference type="GO" id="GO:0016020">
    <property type="term" value="C:membrane"/>
    <property type="evidence" value="ECO:0007669"/>
    <property type="project" value="InterPro"/>
</dbReference>
<feature type="region of interest" description="Disordered" evidence="2">
    <location>
        <begin position="1"/>
        <end position="29"/>
    </location>
</feature>
<evidence type="ECO:0000313" key="3">
    <source>
        <dbReference type="EMBL" id="NIA69438.1"/>
    </source>
</evidence>
<evidence type="ECO:0000256" key="1">
    <source>
        <dbReference type="ARBA" id="ARBA00010690"/>
    </source>
</evidence>
<comment type="similarity">
    <text evidence="1">Belongs to the type III secretion exporter family.</text>
</comment>
<dbReference type="AlphaFoldDB" id="A0A967EXW1"/>
<keyword evidence="4" id="KW-1185">Reference proteome</keyword>
<comment type="caution">
    <text evidence="3">The sequence shown here is derived from an EMBL/GenBank/DDBJ whole genome shotgun (WGS) entry which is preliminary data.</text>
</comment>
<dbReference type="EMBL" id="JAAQPH010000009">
    <property type="protein sequence ID" value="NIA69438.1"/>
    <property type="molecule type" value="Genomic_DNA"/>
</dbReference>
<protein>
    <recommendedName>
        <fullName evidence="5">Flagellar biosynthesis protein</fullName>
    </recommendedName>
</protein>
<dbReference type="InterPro" id="IPR006135">
    <property type="entry name" value="T3SS_substrate_exporter"/>
</dbReference>
<proteinExistence type="inferred from homology"/>
<dbReference type="GO" id="GO:0009306">
    <property type="term" value="P:protein secretion"/>
    <property type="evidence" value="ECO:0007669"/>
    <property type="project" value="InterPro"/>
</dbReference>
<name>A0A967EXW1_9PROT</name>
<accession>A0A967EXW1</accession>
<dbReference type="InterPro" id="IPR029025">
    <property type="entry name" value="T3SS_substrate_exporter_C"/>
</dbReference>
<organism evidence="3 4">
    <name type="scientific">Pelagibius litoralis</name>
    <dbReference type="NCBI Taxonomy" id="374515"/>
    <lineage>
        <taxon>Bacteria</taxon>
        <taxon>Pseudomonadati</taxon>
        <taxon>Pseudomonadota</taxon>
        <taxon>Alphaproteobacteria</taxon>
        <taxon>Rhodospirillales</taxon>
        <taxon>Rhodovibrionaceae</taxon>
        <taxon>Pelagibius</taxon>
    </lineage>
</organism>
<evidence type="ECO:0000313" key="4">
    <source>
        <dbReference type="Proteomes" id="UP000761264"/>
    </source>
</evidence>
<sequence>MTPRALERLSESGETSGGDRVSGAGPKITASGRGAVAEQILQIAFERGVKVRKDSDLAEILSVVEVESEIPLAALAGVAEILRYLYQTDAGAGPTSDAAAQPAATSFEEKRS</sequence>
<dbReference type="Pfam" id="PF01312">
    <property type="entry name" value="Bac_export_2"/>
    <property type="match status" value="1"/>
</dbReference>
<reference evidence="3" key="1">
    <citation type="submission" date="2020-03" db="EMBL/GenBank/DDBJ databases">
        <title>Genome of Pelagibius litoralis DSM 21314T.</title>
        <authorList>
            <person name="Wang G."/>
        </authorList>
    </citation>
    <scope>NUCLEOTIDE SEQUENCE</scope>
    <source>
        <strain evidence="3">DSM 21314</strain>
    </source>
</reference>
<dbReference type="Gene3D" id="3.40.1690.10">
    <property type="entry name" value="secretion proteins EscU"/>
    <property type="match status" value="1"/>
</dbReference>
<dbReference type="SUPFAM" id="SSF160544">
    <property type="entry name" value="EscU C-terminal domain-like"/>
    <property type="match status" value="1"/>
</dbReference>